<sequence>MSDLSDSDGQLVIDDSMDGIDTGDESNTKDGTVPTSFEHPIKEDVLDSQQLPFIIPKEEVVENGTTVVTPVASRGDHHTIDDILLPSKPKERTISTNLSSDIDIDKSHAENVSSTELIESTKIVTKRDCMRESNESTPSSASMSARKRKSTKPSKIASPEKAFDSSPIANLSELPDIVPGETKANEAQKASPKVENIINAAPVLVREKTPLPVLAKQSTPPPVLEKEVSPEVNDQKTSTPQQEPSILTKMAQLGKESGASKDQQKASPKSVKSKTDSKDEAGPSTCYRMKLNNEKYSEYGKPKKDSSQMDIEYFTLIRLNGQVVNISIADIKIGNFDPAAFENATQIIKPNSTYSNIFDLMPASMLNADKTAFVTQQTRNVGAPNHKPLPTLAKALNISELKKAMHSETKKIAPATDTQKASSEVDKKIGGANTTASSKSTLPKANGNISTEQIHFKKMENPPNLLSEMPNLPRILPKTSSTTANSNNSNNFNNAHRMNGMPPSTSSTGPATAAPKPPFKETPSGGFRRPPKRNPPTEVKTRKSYKNHHKNSLNSELTVADLLKPHIKQQRYGGVSQFSQFPHPVNLSPFHSNYGNGSQHLYVQRYSNQPLIDNGMGQQMNQMHIQQVRYQAPPNLIQAHLSQQQHPSQNNVHFNDGLVDFSEMPEIRPMQKLPVEESLTSIENIVQHELSSVSKRKLTEKSEFQDVMAAFAREAEKHTSLRSPEPKVIKHCVRNIVFEEHTTCPSSKLTGNKSKFILKAIVEEARLDRDGNKVPVALLAGPDPKGTKRRHDLDMAESGDCYSDGIENTSSVFDKFYRAKDLPSNCYHCKVSFTLVNCLESDKRFCSKESCRRTWLKNDKLRQEKAAAIAAKNKDKAPVLRKEVDTPIPTTLKITPKKKVEILSPAPEVEKTGGRATRARQVLNYNEEKLFEMGAIAATQPAPKKAGRRSKAAVVPIASPKPVSPPKLVPDEIKEETMSPPPILEQIISPQRIVDTSASSTTLTPPSKDWAGLNQRTVETWTYKQVEEWVNSILSNDEGKRFSSEEIDGVALFMIDRDMLTKTLGLKVGWALKIEKQIAAMRAAP</sequence>
<organism evidence="1 2">
    <name type="scientific">Rhabditophanes sp. KR3021</name>
    <dbReference type="NCBI Taxonomy" id="114890"/>
    <lineage>
        <taxon>Eukaryota</taxon>
        <taxon>Metazoa</taxon>
        <taxon>Ecdysozoa</taxon>
        <taxon>Nematoda</taxon>
        <taxon>Chromadorea</taxon>
        <taxon>Rhabditida</taxon>
        <taxon>Tylenchina</taxon>
        <taxon>Panagrolaimomorpha</taxon>
        <taxon>Strongyloidoidea</taxon>
        <taxon>Alloionematidae</taxon>
        <taxon>Rhabditophanes</taxon>
    </lineage>
</organism>
<evidence type="ECO:0000313" key="1">
    <source>
        <dbReference type="Proteomes" id="UP000095286"/>
    </source>
</evidence>
<dbReference type="Proteomes" id="UP000095286">
    <property type="component" value="Unplaced"/>
</dbReference>
<protein>
    <submittedName>
        <fullName evidence="2">SAM domain-containing protein</fullName>
    </submittedName>
</protein>
<reference evidence="2" key="1">
    <citation type="submission" date="2016-11" db="UniProtKB">
        <authorList>
            <consortium name="WormBaseParasite"/>
        </authorList>
    </citation>
    <scope>IDENTIFICATION</scope>
    <source>
        <strain evidence="2">KR3021</strain>
    </source>
</reference>
<name>A0AC35TIC4_9BILA</name>
<evidence type="ECO:0000313" key="2">
    <source>
        <dbReference type="WBParaSite" id="RSKR_0000094600.1"/>
    </source>
</evidence>
<proteinExistence type="predicted"/>
<accession>A0AC35TIC4</accession>
<dbReference type="WBParaSite" id="RSKR_0000094600.1">
    <property type="protein sequence ID" value="RSKR_0000094600.1"/>
    <property type="gene ID" value="RSKR_0000094600"/>
</dbReference>